<dbReference type="InterPro" id="IPR006439">
    <property type="entry name" value="HAD-SF_hydro_IA"/>
</dbReference>
<dbReference type="GO" id="GO:0016787">
    <property type="term" value="F:hydrolase activity"/>
    <property type="evidence" value="ECO:0007669"/>
    <property type="project" value="UniProtKB-KW"/>
</dbReference>
<dbReference type="SFLD" id="SFLDG01129">
    <property type="entry name" value="C1.5:_HAD__Beta-PGM__Phosphata"/>
    <property type="match status" value="1"/>
</dbReference>
<proteinExistence type="inferred from homology"/>
<gene>
    <name evidence="6" type="ORF">ACFQEV_04810</name>
</gene>
<dbReference type="Gene3D" id="1.20.120.710">
    <property type="entry name" value="Haloacid dehalogenase hydrolase-like domain"/>
    <property type="match status" value="1"/>
</dbReference>
<keyword evidence="5" id="KW-0460">Magnesium</keyword>
<dbReference type="Proteomes" id="UP001596408">
    <property type="component" value="Unassembled WGS sequence"/>
</dbReference>
<dbReference type="RefSeq" id="WP_379693089.1">
    <property type="nucleotide sequence ID" value="NZ_JBHSXH010000009.1"/>
</dbReference>
<comment type="similarity">
    <text evidence="2">Belongs to the HAD-like hydrolase superfamily.</text>
</comment>
<keyword evidence="4 6" id="KW-0378">Hydrolase</keyword>
<dbReference type="PANTHER" id="PTHR46470:SF2">
    <property type="entry name" value="GLYCERALDEHYDE 3-PHOSPHATE PHOSPHATASE"/>
    <property type="match status" value="1"/>
</dbReference>
<dbReference type="NCBIfam" id="TIGR01509">
    <property type="entry name" value="HAD-SF-IA-v3"/>
    <property type="match status" value="1"/>
</dbReference>
<evidence type="ECO:0000256" key="1">
    <source>
        <dbReference type="ARBA" id="ARBA00001946"/>
    </source>
</evidence>
<evidence type="ECO:0000256" key="4">
    <source>
        <dbReference type="ARBA" id="ARBA00022801"/>
    </source>
</evidence>
<dbReference type="AlphaFoldDB" id="A0ABD5TUM3"/>
<protein>
    <submittedName>
        <fullName evidence="6">HAD family hydrolase</fullName>
        <ecNumber evidence="6">3.1.3.-</ecNumber>
    </submittedName>
</protein>
<dbReference type="InterPro" id="IPR051400">
    <property type="entry name" value="HAD-like_hydrolase"/>
</dbReference>
<evidence type="ECO:0000256" key="3">
    <source>
        <dbReference type="ARBA" id="ARBA00022723"/>
    </source>
</evidence>
<dbReference type="NCBIfam" id="TIGR01549">
    <property type="entry name" value="HAD-SF-IA-v1"/>
    <property type="match status" value="1"/>
</dbReference>
<comment type="cofactor">
    <cofactor evidence="1">
        <name>Mg(2+)</name>
        <dbReference type="ChEBI" id="CHEBI:18420"/>
    </cofactor>
</comment>
<reference evidence="6 7" key="1">
    <citation type="journal article" date="2019" name="Int. J. Syst. Evol. Microbiol.">
        <title>The Global Catalogue of Microorganisms (GCM) 10K type strain sequencing project: providing services to taxonomists for standard genome sequencing and annotation.</title>
        <authorList>
            <consortium name="The Broad Institute Genomics Platform"/>
            <consortium name="The Broad Institute Genome Sequencing Center for Infectious Disease"/>
            <person name="Wu L."/>
            <person name="Ma J."/>
        </authorList>
    </citation>
    <scope>NUCLEOTIDE SEQUENCE [LARGE SCALE GENOMIC DNA]</scope>
    <source>
        <strain evidence="6 7">YIM 94188</strain>
    </source>
</reference>
<dbReference type="GO" id="GO:0046872">
    <property type="term" value="F:metal ion binding"/>
    <property type="evidence" value="ECO:0007669"/>
    <property type="project" value="UniProtKB-KW"/>
</dbReference>
<dbReference type="GO" id="GO:0044281">
    <property type="term" value="P:small molecule metabolic process"/>
    <property type="evidence" value="ECO:0007669"/>
    <property type="project" value="UniProtKB-ARBA"/>
</dbReference>
<dbReference type="SFLD" id="SFLDS00003">
    <property type="entry name" value="Haloacid_Dehalogenase"/>
    <property type="match status" value="1"/>
</dbReference>
<evidence type="ECO:0000313" key="6">
    <source>
        <dbReference type="EMBL" id="MFC6824318.1"/>
    </source>
</evidence>
<sequence length="232" mass="25037">MHEFEAVLFDLDDTLCRRDQTEEELYRGAFEAAGVEPFGAPSDLWEALSGPPPADGQEAYLRDGFDRVAAQYGEESVDTGALARGFLDAVDYTAVSLRPGAAAALECASERGPVALVTNGPERRQSTKLAALDLQEAFDVRVFSDDVPRRKPHSDPFDRALAHLGVEAEATLHVGNSLEHDVAGAQDAGLRAAWCPADADANADPGDRSPDYVLESLRDLRDVLDASSRRAR</sequence>
<dbReference type="EC" id="3.1.3.-" evidence="6"/>
<keyword evidence="3" id="KW-0479">Metal-binding</keyword>
<dbReference type="InterPro" id="IPR036412">
    <property type="entry name" value="HAD-like_sf"/>
</dbReference>
<evidence type="ECO:0000256" key="2">
    <source>
        <dbReference type="ARBA" id="ARBA00007958"/>
    </source>
</evidence>
<dbReference type="InterPro" id="IPR023214">
    <property type="entry name" value="HAD_sf"/>
</dbReference>
<name>A0ABD5TUM3_9EURY</name>
<keyword evidence="7" id="KW-1185">Reference proteome</keyword>
<accession>A0ABD5TUM3</accession>
<dbReference type="PANTHER" id="PTHR46470">
    <property type="entry name" value="N-ACYLNEURAMINATE-9-PHOSPHATASE"/>
    <property type="match status" value="1"/>
</dbReference>
<dbReference type="EMBL" id="JBHSXH010000009">
    <property type="protein sequence ID" value="MFC6824318.1"/>
    <property type="molecule type" value="Genomic_DNA"/>
</dbReference>
<dbReference type="Gene3D" id="3.40.50.1000">
    <property type="entry name" value="HAD superfamily/HAD-like"/>
    <property type="match status" value="1"/>
</dbReference>
<evidence type="ECO:0000313" key="7">
    <source>
        <dbReference type="Proteomes" id="UP001596408"/>
    </source>
</evidence>
<organism evidence="6 7">
    <name type="scientific">Halopelagius fulvigenes</name>
    <dbReference type="NCBI Taxonomy" id="1198324"/>
    <lineage>
        <taxon>Archaea</taxon>
        <taxon>Methanobacteriati</taxon>
        <taxon>Methanobacteriota</taxon>
        <taxon>Stenosarchaea group</taxon>
        <taxon>Halobacteria</taxon>
        <taxon>Halobacteriales</taxon>
        <taxon>Haloferacaceae</taxon>
    </lineage>
</organism>
<dbReference type="SUPFAM" id="SSF56784">
    <property type="entry name" value="HAD-like"/>
    <property type="match status" value="1"/>
</dbReference>
<comment type="caution">
    <text evidence="6">The sequence shown here is derived from an EMBL/GenBank/DDBJ whole genome shotgun (WGS) entry which is preliminary data.</text>
</comment>
<dbReference type="Pfam" id="PF00702">
    <property type="entry name" value="Hydrolase"/>
    <property type="match status" value="1"/>
</dbReference>
<evidence type="ECO:0000256" key="5">
    <source>
        <dbReference type="ARBA" id="ARBA00022842"/>
    </source>
</evidence>